<dbReference type="Pfam" id="PF02434">
    <property type="entry name" value="Fringe"/>
    <property type="match status" value="1"/>
</dbReference>
<evidence type="ECO:0000256" key="5">
    <source>
        <dbReference type="ARBA" id="ARBA00022692"/>
    </source>
</evidence>
<comment type="subcellular location">
    <subcellularLocation>
        <location evidence="9">Endomembrane system</location>
        <topology evidence="9">Single-pass membrane protein</topology>
    </subcellularLocation>
    <subcellularLocation>
        <location evidence="1">Membrane</location>
        <topology evidence="1">Single-pass type II membrane protein</topology>
    </subcellularLocation>
</comment>
<sequence length="397" mass="45990">MHSQLDLSDHQSNKISPKSFRTFCVRSVFCICLFIFILISVVLVFIDESRVKYYRSFVAKLKSTSVNSSNISSKPVEQLHQVSEHGNMSMEDLKLNETLQTRAKKRSNRYYLNDFEYFRMIKSEFPHTKSASQLGYVNGIVPLVSTVLNPKDVLFIVMGSVKYVHKAKLLTETWLQWSQGNFFIFADTSNASIPLVTLPQLENKPSREDAQHRQLLGSQWIITNKSELIKNVKWFVFADDDTWINIPALLSYLQFFDHRLLLSIGYIWDDMWVTGWSYFSGGGGIVFSQAAFMSTMPIIYTKECPFQTWNDVTFMHCQKQKGVTKIHSDRFFYDKAHVIGTSHHLIPVSYVGKVTFHYINDPAVARRMTCDVAVYWKWPIKGCDNVKRDDMPHLRLP</sequence>
<reference evidence="12" key="1">
    <citation type="submission" date="2021-02" db="EMBL/GenBank/DDBJ databases">
        <authorList>
            <person name="Nowell W R."/>
        </authorList>
    </citation>
    <scope>NUCLEOTIDE SEQUENCE</scope>
</reference>
<comment type="similarity">
    <text evidence="2">Belongs to the glycosyltransferase 31 family.</text>
</comment>
<evidence type="ECO:0000313" key="12">
    <source>
        <dbReference type="EMBL" id="CAF2046754.1"/>
    </source>
</evidence>
<feature type="domain" description="Fringe-like glycosyltransferase" evidence="11">
    <location>
        <begin position="149"/>
        <end position="334"/>
    </location>
</feature>
<keyword evidence="4" id="KW-0808">Transferase</keyword>
<evidence type="ECO:0000256" key="1">
    <source>
        <dbReference type="ARBA" id="ARBA00004606"/>
    </source>
</evidence>
<keyword evidence="3" id="KW-0328">Glycosyltransferase</keyword>
<evidence type="ECO:0000256" key="7">
    <source>
        <dbReference type="ARBA" id="ARBA00022989"/>
    </source>
</evidence>
<proteinExistence type="inferred from homology"/>
<protein>
    <recommendedName>
        <fullName evidence="11">Fringe-like glycosyltransferase domain-containing protein</fullName>
    </recommendedName>
</protein>
<evidence type="ECO:0000256" key="2">
    <source>
        <dbReference type="ARBA" id="ARBA00008661"/>
    </source>
</evidence>
<name>A0A816PDL0_9BILA</name>
<dbReference type="EMBL" id="CAJNRE010005580">
    <property type="protein sequence ID" value="CAF2046754.1"/>
    <property type="molecule type" value="Genomic_DNA"/>
</dbReference>
<organism evidence="12 13">
    <name type="scientific">Rotaria magnacalcarata</name>
    <dbReference type="NCBI Taxonomy" id="392030"/>
    <lineage>
        <taxon>Eukaryota</taxon>
        <taxon>Metazoa</taxon>
        <taxon>Spiralia</taxon>
        <taxon>Gnathifera</taxon>
        <taxon>Rotifera</taxon>
        <taxon>Eurotatoria</taxon>
        <taxon>Bdelloidea</taxon>
        <taxon>Philodinida</taxon>
        <taxon>Philodinidae</taxon>
        <taxon>Rotaria</taxon>
    </lineage>
</organism>
<dbReference type="Proteomes" id="UP000663824">
    <property type="component" value="Unassembled WGS sequence"/>
</dbReference>
<gene>
    <name evidence="12" type="ORF">MBJ925_LOCUS12270</name>
</gene>
<evidence type="ECO:0000256" key="4">
    <source>
        <dbReference type="ARBA" id="ARBA00022679"/>
    </source>
</evidence>
<dbReference type="GO" id="GO:0016020">
    <property type="term" value="C:membrane"/>
    <property type="evidence" value="ECO:0007669"/>
    <property type="project" value="UniProtKB-SubCell"/>
</dbReference>
<keyword evidence="8 10" id="KW-0472">Membrane</keyword>
<dbReference type="GO" id="GO:0012505">
    <property type="term" value="C:endomembrane system"/>
    <property type="evidence" value="ECO:0007669"/>
    <property type="project" value="UniProtKB-SubCell"/>
</dbReference>
<comment type="caution">
    <text evidence="12">The sequence shown here is derived from an EMBL/GenBank/DDBJ whole genome shotgun (WGS) entry which is preliminary data.</text>
</comment>
<evidence type="ECO:0000256" key="9">
    <source>
        <dbReference type="ARBA" id="ARBA00037847"/>
    </source>
</evidence>
<evidence type="ECO:0000256" key="8">
    <source>
        <dbReference type="ARBA" id="ARBA00023136"/>
    </source>
</evidence>
<evidence type="ECO:0000256" key="10">
    <source>
        <dbReference type="SAM" id="Phobius"/>
    </source>
</evidence>
<feature type="transmembrane region" description="Helical" evidence="10">
    <location>
        <begin position="20"/>
        <end position="46"/>
    </location>
</feature>
<evidence type="ECO:0000256" key="3">
    <source>
        <dbReference type="ARBA" id="ARBA00022676"/>
    </source>
</evidence>
<evidence type="ECO:0000256" key="6">
    <source>
        <dbReference type="ARBA" id="ARBA00022968"/>
    </source>
</evidence>
<dbReference type="PANTHER" id="PTHR10811">
    <property type="entry name" value="FRINGE-RELATED"/>
    <property type="match status" value="1"/>
</dbReference>
<evidence type="ECO:0000313" key="13">
    <source>
        <dbReference type="Proteomes" id="UP000663824"/>
    </source>
</evidence>
<dbReference type="InterPro" id="IPR003378">
    <property type="entry name" value="Fringe-like_glycosylTrfase"/>
</dbReference>
<dbReference type="Gene3D" id="3.90.550.50">
    <property type="match status" value="1"/>
</dbReference>
<dbReference type="AlphaFoldDB" id="A0A816PDL0"/>
<keyword evidence="5 10" id="KW-0812">Transmembrane</keyword>
<accession>A0A816PDL0</accession>
<evidence type="ECO:0000259" key="11">
    <source>
        <dbReference type="Pfam" id="PF02434"/>
    </source>
</evidence>
<dbReference type="GO" id="GO:0016757">
    <property type="term" value="F:glycosyltransferase activity"/>
    <property type="evidence" value="ECO:0007669"/>
    <property type="project" value="UniProtKB-KW"/>
</dbReference>
<keyword evidence="7 10" id="KW-1133">Transmembrane helix</keyword>
<keyword evidence="6" id="KW-0735">Signal-anchor</keyword>